<dbReference type="InterPro" id="IPR002938">
    <property type="entry name" value="FAD-bd"/>
</dbReference>
<dbReference type="PANTHER" id="PTHR46972">
    <property type="entry name" value="MONOOXYGENASE ASQM-RELATED"/>
    <property type="match status" value="1"/>
</dbReference>
<dbReference type="RefSeq" id="XP_018136690.1">
    <property type="nucleotide sequence ID" value="XM_018289529.1"/>
</dbReference>
<evidence type="ECO:0000256" key="2">
    <source>
        <dbReference type="ARBA" id="ARBA00022827"/>
    </source>
</evidence>
<sequence length="407" mass="44316">MASKPSIAIVGAGPAGLTLGALLQNQDIPITIYELRDKPDDNFASIPSGMLDLHDDSGLAAIRACGLWDQFLPLAADCSEDMIIMDHQGNVTYTDSDPGHNRPEVARNALTLLLLSANNPNAIKWNHKLLNVTRNPNNQITLDFGINGTFTHDLVVGADGAWSKVRAIVTDVEPQHGGIYYTTLHIPNATERYPKLANLVGAGTSFILGGKNGLVTHRGVGGSICVHLSVACSDDDVFSPYKDNTNPEIVQKMLLDDPKFFQTWSPELQELINASLTNEQTPKDPRLLNMRPLYMLPIGYTWKTSPGIALIGDAAHLMMPWAGEGVNLAMRDALELSKAIVSAWAEDQQSGNFQQATRPFIAEYEKEMFARSRSSAEETWSNSKILFGDNGAEAMAELMASYGPPPE</sequence>
<dbReference type="PRINTS" id="PR00420">
    <property type="entry name" value="RNGMNOXGNASE"/>
</dbReference>
<keyword evidence="4" id="KW-0503">Monooxygenase</keyword>
<keyword evidence="2" id="KW-0274">FAD</keyword>
<dbReference type="EMBL" id="LSBJ02000017">
    <property type="protein sequence ID" value="OAQ58543.1"/>
    <property type="molecule type" value="Genomic_DNA"/>
</dbReference>
<dbReference type="Pfam" id="PF01494">
    <property type="entry name" value="FAD_binding_3"/>
    <property type="match status" value="2"/>
</dbReference>
<dbReference type="Proteomes" id="UP000078397">
    <property type="component" value="Unassembled WGS sequence"/>
</dbReference>
<dbReference type="GO" id="GO:0071949">
    <property type="term" value="F:FAD binding"/>
    <property type="evidence" value="ECO:0007669"/>
    <property type="project" value="InterPro"/>
</dbReference>
<feature type="domain" description="FAD-binding" evidence="5">
    <location>
        <begin position="308"/>
        <end position="345"/>
    </location>
</feature>
<dbReference type="GO" id="GO:0004497">
    <property type="term" value="F:monooxygenase activity"/>
    <property type="evidence" value="ECO:0007669"/>
    <property type="project" value="UniProtKB-KW"/>
</dbReference>
<keyword evidence="1" id="KW-0285">Flavoprotein</keyword>
<reference evidence="6 7" key="1">
    <citation type="journal article" date="2016" name="PLoS Pathog.">
        <title>Biosynthesis of antibiotic leucinostatins in bio-control fungus Purpureocillium lilacinum and their inhibition on phytophthora revealed by genome mining.</title>
        <authorList>
            <person name="Wang G."/>
            <person name="Liu Z."/>
            <person name="Lin R."/>
            <person name="Li E."/>
            <person name="Mao Z."/>
            <person name="Ling J."/>
            <person name="Yang Y."/>
            <person name="Yin W.B."/>
            <person name="Xie B."/>
        </authorList>
    </citation>
    <scope>NUCLEOTIDE SEQUENCE [LARGE SCALE GENOMIC DNA]</scope>
    <source>
        <strain evidence="6">170</strain>
    </source>
</reference>
<dbReference type="AlphaFoldDB" id="A0A179F0B9"/>
<evidence type="ECO:0000313" key="7">
    <source>
        <dbReference type="Proteomes" id="UP000078397"/>
    </source>
</evidence>
<dbReference type="OrthoDB" id="655030at2759"/>
<comment type="caution">
    <text evidence="6">The sequence shown here is derived from an EMBL/GenBank/DDBJ whole genome shotgun (WGS) entry which is preliminary data.</text>
</comment>
<protein>
    <submittedName>
        <fullName evidence="6">Salicylate hydroxylase</fullName>
    </submittedName>
</protein>
<dbReference type="InterPro" id="IPR036188">
    <property type="entry name" value="FAD/NAD-bd_sf"/>
</dbReference>
<keyword evidence="7" id="KW-1185">Reference proteome</keyword>
<keyword evidence="3" id="KW-0560">Oxidoreductase</keyword>
<organism evidence="6 7">
    <name type="scientific">Pochonia chlamydosporia 170</name>
    <dbReference type="NCBI Taxonomy" id="1380566"/>
    <lineage>
        <taxon>Eukaryota</taxon>
        <taxon>Fungi</taxon>
        <taxon>Dikarya</taxon>
        <taxon>Ascomycota</taxon>
        <taxon>Pezizomycotina</taxon>
        <taxon>Sordariomycetes</taxon>
        <taxon>Hypocreomycetidae</taxon>
        <taxon>Hypocreales</taxon>
        <taxon>Clavicipitaceae</taxon>
        <taxon>Pochonia</taxon>
    </lineage>
</organism>
<evidence type="ECO:0000313" key="6">
    <source>
        <dbReference type="EMBL" id="OAQ58543.1"/>
    </source>
</evidence>
<dbReference type="KEGG" id="pchm:VFPPC_11293"/>
<proteinExistence type="predicted"/>
<evidence type="ECO:0000256" key="4">
    <source>
        <dbReference type="ARBA" id="ARBA00023033"/>
    </source>
</evidence>
<dbReference type="GeneID" id="28853523"/>
<accession>A0A179F0B9</accession>
<dbReference type="PANTHER" id="PTHR46972:SF1">
    <property type="entry name" value="FAD DEPENDENT OXIDOREDUCTASE DOMAIN-CONTAINING PROTEIN"/>
    <property type="match status" value="1"/>
</dbReference>
<name>A0A179F0B9_METCM</name>
<evidence type="ECO:0000256" key="1">
    <source>
        <dbReference type="ARBA" id="ARBA00022630"/>
    </source>
</evidence>
<dbReference type="Gene3D" id="3.50.50.60">
    <property type="entry name" value="FAD/NAD(P)-binding domain"/>
    <property type="match status" value="1"/>
</dbReference>
<gene>
    <name evidence="6" type="ORF">VFPPC_11293</name>
</gene>
<feature type="domain" description="FAD-binding" evidence="5">
    <location>
        <begin position="7"/>
        <end position="169"/>
    </location>
</feature>
<evidence type="ECO:0000256" key="3">
    <source>
        <dbReference type="ARBA" id="ARBA00023002"/>
    </source>
</evidence>
<evidence type="ECO:0000259" key="5">
    <source>
        <dbReference type="Pfam" id="PF01494"/>
    </source>
</evidence>
<dbReference type="SUPFAM" id="SSF51905">
    <property type="entry name" value="FAD/NAD(P)-binding domain"/>
    <property type="match status" value="1"/>
</dbReference>
<dbReference type="STRING" id="1380566.A0A179F0B9"/>